<comment type="caution">
    <text evidence="2">The sequence shown here is derived from an EMBL/GenBank/DDBJ whole genome shotgun (WGS) entry which is preliminary data.</text>
</comment>
<sequence>MSDKATLEINGEKYEFPIITGTEKEVAIDIKSLRGSTGGVITLDPGYKNTGSCESAITFLDGEKGILRYRGYSIEELAEKGSFLEVVFLLIFGELPTKEQLTKFDADIKAHSVVDDDIKKILDAFPKSAHPMGVLSSLTSALTAFLPIYSRC</sequence>
<accession>S7VUG7</accession>
<dbReference type="InterPro" id="IPR016142">
    <property type="entry name" value="Citrate_synth-like_lrg_a-sub"/>
</dbReference>
<evidence type="ECO:0000313" key="2">
    <source>
        <dbReference type="EMBL" id="EPR73017.1"/>
    </source>
</evidence>
<keyword evidence="2" id="KW-0012">Acyltransferase</keyword>
<evidence type="ECO:0000313" key="3">
    <source>
        <dbReference type="Proteomes" id="UP000014962"/>
    </source>
</evidence>
<gene>
    <name evidence="2" type="ORF">ADIWIN_1798</name>
</gene>
<reference evidence="2 3" key="1">
    <citation type="journal article" date="2013" name="Genome Announc.">
        <title>Draft Genome Sequence of Winogradskyella psychrotolerans RS-3T, Isolated from the Marine Transect of Kongsfjorden, Ny-Alesund, Svalbard, Arctic Ocean.</title>
        <authorList>
            <person name="Kumar Pinnaka A."/>
            <person name="Ara S."/>
            <person name="Singh A."/>
            <person name="Shivaji S."/>
        </authorList>
    </citation>
    <scope>NUCLEOTIDE SEQUENCE [LARGE SCALE GENOMIC DNA]</scope>
    <source>
        <strain evidence="2 3">RS-3</strain>
    </source>
</reference>
<dbReference type="SUPFAM" id="SSF48256">
    <property type="entry name" value="Citrate synthase"/>
    <property type="match status" value="1"/>
</dbReference>
<dbReference type="Gene3D" id="2.20.28.60">
    <property type="match status" value="1"/>
</dbReference>
<organism evidence="2 3">
    <name type="scientific">Winogradskyella psychrotolerans RS-3</name>
    <dbReference type="NCBI Taxonomy" id="641526"/>
    <lineage>
        <taxon>Bacteria</taxon>
        <taxon>Pseudomonadati</taxon>
        <taxon>Bacteroidota</taxon>
        <taxon>Flavobacteriia</taxon>
        <taxon>Flavobacteriales</taxon>
        <taxon>Flavobacteriaceae</taxon>
        <taxon>Winogradskyella</taxon>
    </lineage>
</organism>
<protein>
    <submittedName>
        <fullName evidence="2">Citrate synthase (Si)</fullName>
        <ecNumber evidence="2">2.3.3.1</ecNumber>
    </submittedName>
</protein>
<dbReference type="InterPro" id="IPR002020">
    <property type="entry name" value="Citrate_synthase"/>
</dbReference>
<proteinExistence type="predicted"/>
<name>S7VUG7_9FLAO</name>
<dbReference type="PANTHER" id="PTHR42871:SF1">
    <property type="entry name" value="CITRATE SYNTHASE"/>
    <property type="match status" value="1"/>
</dbReference>
<dbReference type="Gene3D" id="1.10.580.10">
    <property type="entry name" value="Citrate Synthase, domain 1"/>
    <property type="match status" value="1"/>
</dbReference>
<keyword evidence="2" id="KW-0808">Transferase</keyword>
<dbReference type="PANTHER" id="PTHR42871">
    <property type="entry name" value="CITRATE SYNTHASE"/>
    <property type="match status" value="1"/>
</dbReference>
<comment type="pathway">
    <text evidence="1">Carbohydrate metabolism; tricarboxylic acid cycle; isocitrate from oxaloacetate: step 1/2.</text>
</comment>
<dbReference type="eggNOG" id="COG0372">
    <property type="taxonomic scope" value="Bacteria"/>
</dbReference>
<dbReference type="GO" id="GO:0036440">
    <property type="term" value="F:citrate synthase activity"/>
    <property type="evidence" value="ECO:0007669"/>
    <property type="project" value="UniProtKB-EC"/>
</dbReference>
<dbReference type="STRING" id="641526.ADIWIN_1798"/>
<dbReference type="AlphaFoldDB" id="S7VUG7"/>
<dbReference type="EMBL" id="ATMR01000095">
    <property type="protein sequence ID" value="EPR73017.1"/>
    <property type="molecule type" value="Genomic_DNA"/>
</dbReference>
<evidence type="ECO:0000256" key="1">
    <source>
        <dbReference type="ARBA" id="ARBA00004751"/>
    </source>
</evidence>
<keyword evidence="3" id="KW-1185">Reference proteome</keyword>
<dbReference type="EC" id="2.3.3.1" evidence="2"/>
<dbReference type="Pfam" id="PF00285">
    <property type="entry name" value="Citrate_synt"/>
    <property type="match status" value="1"/>
</dbReference>
<dbReference type="Proteomes" id="UP000014962">
    <property type="component" value="Unassembled WGS sequence"/>
</dbReference>
<dbReference type="PATRIC" id="fig|641526.4.peg.1782"/>
<dbReference type="InterPro" id="IPR036969">
    <property type="entry name" value="Citrate_synthase_sf"/>
</dbReference>